<evidence type="ECO:0000313" key="16">
    <source>
        <dbReference type="Proteomes" id="UP000321436"/>
    </source>
</evidence>
<dbReference type="InterPro" id="IPR000531">
    <property type="entry name" value="Beta-barrel_TonB"/>
</dbReference>
<dbReference type="NCBIfam" id="TIGR04057">
    <property type="entry name" value="SusC_RagA_signa"/>
    <property type="match status" value="1"/>
</dbReference>
<comment type="similarity">
    <text evidence="10 11">Belongs to the TonB-dependent receptor family.</text>
</comment>
<feature type="chain" id="PRO_5022057818" evidence="12">
    <location>
        <begin position="24"/>
        <end position="1071"/>
    </location>
</feature>
<keyword evidence="8" id="KW-0675">Receptor</keyword>
<dbReference type="Gene3D" id="2.60.40.1120">
    <property type="entry name" value="Carboxypeptidase-like, regulatory domain"/>
    <property type="match status" value="1"/>
</dbReference>
<comment type="caution">
    <text evidence="15">The sequence shown here is derived from an EMBL/GenBank/DDBJ whole genome shotgun (WGS) entry which is preliminary data.</text>
</comment>
<keyword evidence="16" id="KW-1185">Reference proteome</keyword>
<keyword evidence="5 12" id="KW-0732">Signal</keyword>
<dbReference type="PANTHER" id="PTHR30069:SF29">
    <property type="entry name" value="HEMOGLOBIN AND HEMOGLOBIN-HAPTOGLOBIN-BINDING PROTEIN 1-RELATED"/>
    <property type="match status" value="1"/>
</dbReference>
<evidence type="ECO:0000256" key="11">
    <source>
        <dbReference type="RuleBase" id="RU003357"/>
    </source>
</evidence>
<evidence type="ECO:0000256" key="10">
    <source>
        <dbReference type="PROSITE-ProRule" id="PRU01360"/>
    </source>
</evidence>
<evidence type="ECO:0000256" key="12">
    <source>
        <dbReference type="SAM" id="SignalP"/>
    </source>
</evidence>
<keyword evidence="9 10" id="KW-0998">Cell outer membrane</keyword>
<organism evidence="15 16">
    <name type="scientific">Chitinophaga cymbidii</name>
    <dbReference type="NCBI Taxonomy" id="1096750"/>
    <lineage>
        <taxon>Bacteria</taxon>
        <taxon>Pseudomonadati</taxon>
        <taxon>Bacteroidota</taxon>
        <taxon>Chitinophagia</taxon>
        <taxon>Chitinophagales</taxon>
        <taxon>Chitinophagaceae</taxon>
        <taxon>Chitinophaga</taxon>
    </lineage>
</organism>
<keyword evidence="3 10" id="KW-1134">Transmembrane beta strand</keyword>
<keyword evidence="4 10" id="KW-0812">Transmembrane</keyword>
<feature type="domain" description="TonB-dependent receptor-like beta-barrel" evidence="13">
    <location>
        <begin position="444"/>
        <end position="1026"/>
    </location>
</feature>
<dbReference type="Pfam" id="PF00593">
    <property type="entry name" value="TonB_dep_Rec_b-barrel"/>
    <property type="match status" value="1"/>
</dbReference>
<dbReference type="AlphaFoldDB" id="A0A512RI68"/>
<sequence>MLMRKGLTALILLLVCLSGQVLAQTRTVKGKVTAAEDGSPIPGATIIAKGTNVGTVTNAEGNYTLNVPQGVTVLLVKFIGMKDAEVTITGDTHDVVLSADVTTLTETVVTANAIRREKRSLGYAASTVKGTELTQGQSTSVLNGLSGKVAGVNITSTASAPGSSSRVVLRGGSSISGNNQALIVIDGIPIDNSSVIGGGDSRSAIDFGNRGNDVNPDDIESISVLKGPAAAALYGSRASNGALIITTKSGRGGSKKGHEITYSTSGTFSNVLKLPDFQNQFGQGYNKQPDRMENFSWGPAFTGELEEWGQEINGVRLSKPYVAEKDNIRKFFELGKAWNNNLALSGGNEKSSYYLSLNALNSDGVMPGNYDKYNKYSVRFNGSTELSNKFSTSVGINYVKINSNMMQGGQGDGSIYDNVLQTPRDIPLHKMGDLNNPYYSMGDVLTDADGNPAFGFYGQYTNSPYWVLREYKNYNDVDRITGNFTINYKPTTWLTVVERLGADVYSDRRRYHQPKFFFLPADESGFGYYEKTDPGQYAENTINLSEVVHDLMITAQKDFTDDFSASLMVGNNIRQRVLTQLDAATNTAGLVVPGWYNLANSLGPVESENYYSKRRLVGLYAELNLGYKNMLFLGATARNDWSSTLPASSRSFFYPSVNASFVFTELLKDTRFSEIMNYGKVRASWASVGNDADPYLLRNYYVKTIVAGGFSETRFPFGSVPGFTMDNTIGNPNLKPERTDAFEVGTEMNFWNSRISVDFSYYQNRSKDQILAAPIAPSTGFTNEVMNTGVVENKGVELGLRVTPVRSSSGLTWELFGTYTRNKNTVVSLLPGVDQVIIGGVSGMSIVAAVGRPYGTFYTIDYLRDEQGRMVINEETGLPERTDAPVYLGSYNPKYMASFGTNLTYKGLSLNVLFDTKQGGQFYSRTSDIMSFVGTSPITALYNREPLVMPNTVIDDGTGKYVPNTDVETNWQSFWTSQANVPDAQHVYDASYIKLREVSLTYRFPKDLLRRTPFGDATVGLFGNNLWIHTPKENTYADPEMNSGGATNEQGFDFTAQPSLRNFGVNLKVSF</sequence>
<dbReference type="Pfam" id="PF07715">
    <property type="entry name" value="Plug"/>
    <property type="match status" value="1"/>
</dbReference>
<evidence type="ECO:0000256" key="4">
    <source>
        <dbReference type="ARBA" id="ARBA00022692"/>
    </source>
</evidence>
<keyword evidence="2 10" id="KW-0813">Transport</keyword>
<dbReference type="PROSITE" id="PS52016">
    <property type="entry name" value="TONB_DEPENDENT_REC_3"/>
    <property type="match status" value="1"/>
</dbReference>
<accession>A0A512RI68</accession>
<dbReference type="SUPFAM" id="SSF56935">
    <property type="entry name" value="Porins"/>
    <property type="match status" value="1"/>
</dbReference>
<dbReference type="Gene3D" id="2.170.130.10">
    <property type="entry name" value="TonB-dependent receptor, plug domain"/>
    <property type="match status" value="1"/>
</dbReference>
<dbReference type="Pfam" id="PF13715">
    <property type="entry name" value="CarbopepD_reg_2"/>
    <property type="match status" value="1"/>
</dbReference>
<dbReference type="GO" id="GO:0015344">
    <property type="term" value="F:siderophore uptake transmembrane transporter activity"/>
    <property type="evidence" value="ECO:0007669"/>
    <property type="project" value="TreeGrafter"/>
</dbReference>
<evidence type="ECO:0000259" key="14">
    <source>
        <dbReference type="Pfam" id="PF07715"/>
    </source>
</evidence>
<dbReference type="InterPro" id="IPR037066">
    <property type="entry name" value="Plug_dom_sf"/>
</dbReference>
<evidence type="ECO:0000256" key="7">
    <source>
        <dbReference type="ARBA" id="ARBA00023136"/>
    </source>
</evidence>
<proteinExistence type="inferred from homology"/>
<dbReference type="Proteomes" id="UP000321436">
    <property type="component" value="Unassembled WGS sequence"/>
</dbReference>
<evidence type="ECO:0000259" key="13">
    <source>
        <dbReference type="Pfam" id="PF00593"/>
    </source>
</evidence>
<evidence type="ECO:0000256" key="8">
    <source>
        <dbReference type="ARBA" id="ARBA00023170"/>
    </source>
</evidence>
<dbReference type="InterPro" id="IPR012910">
    <property type="entry name" value="Plug_dom"/>
</dbReference>
<evidence type="ECO:0000256" key="1">
    <source>
        <dbReference type="ARBA" id="ARBA00004571"/>
    </source>
</evidence>
<evidence type="ECO:0000256" key="5">
    <source>
        <dbReference type="ARBA" id="ARBA00022729"/>
    </source>
</evidence>
<evidence type="ECO:0000256" key="9">
    <source>
        <dbReference type="ARBA" id="ARBA00023237"/>
    </source>
</evidence>
<keyword evidence="7 10" id="KW-0472">Membrane</keyword>
<dbReference type="EMBL" id="BKAU01000001">
    <property type="protein sequence ID" value="GEP95364.1"/>
    <property type="molecule type" value="Genomic_DNA"/>
</dbReference>
<dbReference type="InterPro" id="IPR008969">
    <property type="entry name" value="CarboxyPept-like_regulatory"/>
</dbReference>
<feature type="domain" description="TonB-dependent receptor plug" evidence="14">
    <location>
        <begin position="118"/>
        <end position="242"/>
    </location>
</feature>
<dbReference type="SUPFAM" id="SSF49464">
    <property type="entry name" value="Carboxypeptidase regulatory domain-like"/>
    <property type="match status" value="1"/>
</dbReference>
<dbReference type="InterPro" id="IPR023996">
    <property type="entry name" value="TonB-dep_OMP_SusC/RagA"/>
</dbReference>
<dbReference type="PANTHER" id="PTHR30069">
    <property type="entry name" value="TONB-DEPENDENT OUTER MEMBRANE RECEPTOR"/>
    <property type="match status" value="1"/>
</dbReference>
<evidence type="ECO:0000256" key="3">
    <source>
        <dbReference type="ARBA" id="ARBA00022452"/>
    </source>
</evidence>
<name>A0A512RI68_9BACT</name>
<evidence type="ECO:0000313" key="15">
    <source>
        <dbReference type="EMBL" id="GEP95364.1"/>
    </source>
</evidence>
<evidence type="ECO:0000256" key="2">
    <source>
        <dbReference type="ARBA" id="ARBA00022448"/>
    </source>
</evidence>
<dbReference type="GO" id="GO:0044718">
    <property type="term" value="P:siderophore transmembrane transport"/>
    <property type="evidence" value="ECO:0007669"/>
    <property type="project" value="TreeGrafter"/>
</dbReference>
<dbReference type="InterPro" id="IPR039426">
    <property type="entry name" value="TonB-dep_rcpt-like"/>
</dbReference>
<comment type="subcellular location">
    <subcellularLocation>
        <location evidence="1 10">Cell outer membrane</location>
        <topology evidence="1 10">Multi-pass membrane protein</topology>
    </subcellularLocation>
</comment>
<feature type="signal peptide" evidence="12">
    <location>
        <begin position="1"/>
        <end position="23"/>
    </location>
</feature>
<protein>
    <submittedName>
        <fullName evidence="15">SusC/RagA family TonB-linked outer membrane protein</fullName>
    </submittedName>
</protein>
<dbReference type="InterPro" id="IPR036942">
    <property type="entry name" value="Beta-barrel_TonB_sf"/>
</dbReference>
<reference evidence="15 16" key="1">
    <citation type="submission" date="2019-07" db="EMBL/GenBank/DDBJ databases">
        <title>Whole genome shotgun sequence of Chitinophaga cymbidii NBRC 109752.</title>
        <authorList>
            <person name="Hosoyama A."/>
            <person name="Uohara A."/>
            <person name="Ohji S."/>
            <person name="Ichikawa N."/>
        </authorList>
    </citation>
    <scope>NUCLEOTIDE SEQUENCE [LARGE SCALE GENOMIC DNA]</scope>
    <source>
        <strain evidence="15 16">NBRC 109752</strain>
    </source>
</reference>
<gene>
    <name evidence="15" type="ORF">CCY01nite_16240</name>
</gene>
<dbReference type="InterPro" id="IPR023997">
    <property type="entry name" value="TonB-dep_OMP_SusC/RagA_CS"/>
</dbReference>
<dbReference type="GO" id="GO:0009279">
    <property type="term" value="C:cell outer membrane"/>
    <property type="evidence" value="ECO:0007669"/>
    <property type="project" value="UniProtKB-SubCell"/>
</dbReference>
<dbReference type="NCBIfam" id="TIGR04056">
    <property type="entry name" value="OMP_RagA_SusC"/>
    <property type="match status" value="1"/>
</dbReference>
<dbReference type="Gene3D" id="2.40.170.20">
    <property type="entry name" value="TonB-dependent receptor, beta-barrel domain"/>
    <property type="match status" value="1"/>
</dbReference>
<keyword evidence="6 11" id="KW-0798">TonB box</keyword>
<evidence type="ECO:0000256" key="6">
    <source>
        <dbReference type="ARBA" id="ARBA00023077"/>
    </source>
</evidence>